<evidence type="ECO:0000256" key="2">
    <source>
        <dbReference type="ARBA" id="ARBA00022840"/>
    </source>
</evidence>
<accession>A0ABQ0DJ02</accession>
<sequence>MNGQLIGCGTFGKVYKSQTEDGEIIAVKEFNNQSTNSELKLQTFREIKFLQQLRHEKIIKIKNFIVEQNTLFIIMPFIPNNLEKEIKKKHSSTISFEELISWITPLQYQFFEVLKYLHSLHIVHRDIKPSNFLLTDKQQIQLIDFGNAYHYHSNELVKANCVTPNYRPPEGDLNILVNPQSIDVFSIGCVLFEMISGKLFLQISNNKTIFDFINSTYSFDANEILMNPSITIPTTLTVSQSLIDSSIPYHTKNTYDFFNKLLNLNSNLRPSIDTCAKLILF</sequence>
<dbReference type="InterPro" id="IPR011009">
    <property type="entry name" value="Kinase-like_dom_sf"/>
</dbReference>
<dbReference type="PROSITE" id="PS50011">
    <property type="entry name" value="PROTEIN_KINASE_DOM"/>
    <property type="match status" value="1"/>
</dbReference>
<reference evidence="6 7" key="1">
    <citation type="journal article" date="2019" name="PLoS Negl. Trop. Dis.">
        <title>Whole genome sequencing of Entamoeba nuttalli reveals mammalian host-related molecular signatures and a novel octapeptide-repeat surface protein.</title>
        <authorList>
            <person name="Tanaka M."/>
            <person name="Makiuchi T."/>
            <person name="Komiyama T."/>
            <person name="Shiina T."/>
            <person name="Osaki K."/>
            <person name="Tachibana H."/>
        </authorList>
    </citation>
    <scope>NUCLEOTIDE SEQUENCE [LARGE SCALE GENOMIC DNA]</scope>
    <source>
        <strain evidence="6 7">P19-061405</strain>
    </source>
</reference>
<feature type="binding site" evidence="3">
    <location>
        <position position="28"/>
    </location>
    <ligand>
        <name>ATP</name>
        <dbReference type="ChEBI" id="CHEBI:30616"/>
    </ligand>
</feature>
<dbReference type="PROSITE" id="PS00107">
    <property type="entry name" value="PROTEIN_KINASE_ATP"/>
    <property type="match status" value="1"/>
</dbReference>
<dbReference type="Pfam" id="PF00069">
    <property type="entry name" value="Pkinase"/>
    <property type="match status" value="1"/>
</dbReference>
<dbReference type="PANTHER" id="PTHR44167">
    <property type="entry name" value="OVARIAN-SPECIFIC SERINE/THREONINE-PROTEIN KINASE LOK-RELATED"/>
    <property type="match status" value="1"/>
</dbReference>
<keyword evidence="4" id="KW-0418">Kinase</keyword>
<dbReference type="PROSITE" id="PS00108">
    <property type="entry name" value="PROTEIN_KINASE_ST"/>
    <property type="match status" value="1"/>
</dbReference>
<keyword evidence="2 3" id="KW-0067">ATP-binding</keyword>
<proteinExistence type="inferred from homology"/>
<dbReference type="CDD" id="cd14014">
    <property type="entry name" value="STKc_PknB_like"/>
    <property type="match status" value="1"/>
</dbReference>
<dbReference type="EMBL" id="BAAFRS010000121">
    <property type="protein sequence ID" value="GAB1222807.1"/>
    <property type="molecule type" value="Genomic_DNA"/>
</dbReference>
<dbReference type="SUPFAM" id="SSF56112">
    <property type="entry name" value="Protein kinase-like (PK-like)"/>
    <property type="match status" value="1"/>
</dbReference>
<name>A0ABQ0DJ02_9EUKA</name>
<evidence type="ECO:0000259" key="5">
    <source>
        <dbReference type="PROSITE" id="PS50011"/>
    </source>
</evidence>
<keyword evidence="4" id="KW-0723">Serine/threonine-protein kinase</keyword>
<evidence type="ECO:0000256" key="1">
    <source>
        <dbReference type="ARBA" id="ARBA00022741"/>
    </source>
</evidence>
<feature type="domain" description="Protein kinase" evidence="5">
    <location>
        <begin position="1"/>
        <end position="281"/>
    </location>
</feature>
<evidence type="ECO:0000313" key="6">
    <source>
        <dbReference type="EMBL" id="GAB1222807.1"/>
    </source>
</evidence>
<dbReference type="Gene3D" id="3.30.200.20">
    <property type="entry name" value="Phosphorylase Kinase, domain 1"/>
    <property type="match status" value="1"/>
</dbReference>
<keyword evidence="4" id="KW-0808">Transferase</keyword>
<dbReference type="Proteomes" id="UP001628156">
    <property type="component" value="Unassembled WGS sequence"/>
</dbReference>
<evidence type="ECO:0000313" key="7">
    <source>
        <dbReference type="Proteomes" id="UP001628156"/>
    </source>
</evidence>
<dbReference type="PANTHER" id="PTHR44167:SF24">
    <property type="entry name" value="SERINE_THREONINE-PROTEIN KINASE CHK2"/>
    <property type="match status" value="1"/>
</dbReference>
<dbReference type="InterPro" id="IPR000719">
    <property type="entry name" value="Prot_kinase_dom"/>
</dbReference>
<comment type="caution">
    <text evidence="6">The sequence shown here is derived from an EMBL/GenBank/DDBJ whole genome shotgun (WGS) entry which is preliminary data.</text>
</comment>
<comment type="similarity">
    <text evidence="4">Belongs to the protein kinase superfamily.</text>
</comment>
<dbReference type="SMART" id="SM00220">
    <property type="entry name" value="S_TKc"/>
    <property type="match status" value="1"/>
</dbReference>
<keyword evidence="7" id="KW-1185">Reference proteome</keyword>
<gene>
    <name evidence="6" type="ORF">ENUP19_0121G0168</name>
</gene>
<keyword evidence="1 3" id="KW-0547">Nucleotide-binding</keyword>
<evidence type="ECO:0000256" key="4">
    <source>
        <dbReference type="RuleBase" id="RU000304"/>
    </source>
</evidence>
<dbReference type="InterPro" id="IPR008271">
    <property type="entry name" value="Ser/Thr_kinase_AS"/>
</dbReference>
<protein>
    <recommendedName>
        <fullName evidence="5">Protein kinase domain-containing protein</fullName>
    </recommendedName>
</protein>
<dbReference type="InterPro" id="IPR017441">
    <property type="entry name" value="Protein_kinase_ATP_BS"/>
</dbReference>
<organism evidence="6 7">
    <name type="scientific">Entamoeba nuttalli</name>
    <dbReference type="NCBI Taxonomy" id="412467"/>
    <lineage>
        <taxon>Eukaryota</taxon>
        <taxon>Amoebozoa</taxon>
        <taxon>Evosea</taxon>
        <taxon>Archamoebae</taxon>
        <taxon>Mastigamoebida</taxon>
        <taxon>Entamoebidae</taxon>
        <taxon>Entamoeba</taxon>
    </lineage>
</organism>
<dbReference type="Gene3D" id="1.10.510.10">
    <property type="entry name" value="Transferase(Phosphotransferase) domain 1"/>
    <property type="match status" value="1"/>
</dbReference>
<evidence type="ECO:0000256" key="3">
    <source>
        <dbReference type="PROSITE-ProRule" id="PRU10141"/>
    </source>
</evidence>